<protein>
    <submittedName>
        <fullName evidence="2">DUF2878 domain-containing protein</fullName>
    </submittedName>
</protein>
<proteinExistence type="predicted"/>
<feature type="transmembrane region" description="Helical" evidence="1">
    <location>
        <begin position="135"/>
        <end position="156"/>
    </location>
</feature>
<evidence type="ECO:0000313" key="3">
    <source>
        <dbReference type="Proteomes" id="UP000705283"/>
    </source>
</evidence>
<dbReference type="RefSeq" id="WP_194977441.1">
    <property type="nucleotide sequence ID" value="NZ_JADMKS010000001.1"/>
</dbReference>
<feature type="transmembrane region" description="Helical" evidence="1">
    <location>
        <begin position="78"/>
        <end position="97"/>
    </location>
</feature>
<dbReference type="AlphaFoldDB" id="A0AA41BV68"/>
<name>A0AA41BV68_9GAMM</name>
<comment type="caution">
    <text evidence="2">The sequence shown here is derived from an EMBL/GenBank/DDBJ whole genome shotgun (WGS) entry which is preliminary data.</text>
</comment>
<evidence type="ECO:0000313" key="2">
    <source>
        <dbReference type="EMBL" id="MBF6635532.1"/>
    </source>
</evidence>
<dbReference type="EMBL" id="JADMKS010000001">
    <property type="protein sequence ID" value="MBF6635532.1"/>
    <property type="molecule type" value="Genomic_DNA"/>
</dbReference>
<evidence type="ECO:0000256" key="1">
    <source>
        <dbReference type="SAM" id="Phobius"/>
    </source>
</evidence>
<keyword evidence="1" id="KW-0472">Membrane</keyword>
<sequence length="166" mass="19097">MKSLRFWLLAAGFDLWWTLAVWGRESVEILLVIGALLMLYFTPAARRKWVIFAFIIGVAMDSLWCASGLLAFEQSQGVPVWMVALWLSFSAWWLWFYQQISLRWPWLILLGAVSGPLAYYVGMRFDAMYLLAPPWQVFSLMAVGWACFLPLISCGVRQPHVSKRSP</sequence>
<reference evidence="2" key="2">
    <citation type="submission" date="2022-09" db="EMBL/GenBank/DDBJ databases">
        <title>Rouxiella aceris sp. nov., isolated from tree sap and emended description of the genus Rhouxiella.</title>
        <authorList>
            <person name="Kim I.S."/>
        </authorList>
    </citation>
    <scope>NUCLEOTIDE SEQUENCE</scope>
    <source>
        <strain evidence="2">SAP-2</strain>
    </source>
</reference>
<gene>
    <name evidence="2" type="ORF">ITX54_02485</name>
</gene>
<dbReference type="InterPro" id="IPR021306">
    <property type="entry name" value="DUF2878"/>
</dbReference>
<feature type="transmembrane region" description="Helical" evidence="1">
    <location>
        <begin position="49"/>
        <end position="72"/>
    </location>
</feature>
<keyword evidence="1" id="KW-1133">Transmembrane helix</keyword>
<dbReference type="Proteomes" id="UP000705283">
    <property type="component" value="Unassembled WGS sequence"/>
</dbReference>
<feature type="transmembrane region" description="Helical" evidence="1">
    <location>
        <begin position="104"/>
        <end position="123"/>
    </location>
</feature>
<accession>A0AA41BV68</accession>
<feature type="transmembrane region" description="Helical" evidence="1">
    <location>
        <begin position="20"/>
        <end position="42"/>
    </location>
</feature>
<keyword evidence="1" id="KW-0812">Transmembrane</keyword>
<organism evidence="2 3">
    <name type="scientific">Rouxiella silvae</name>
    <dbReference type="NCBI Taxonomy" id="1646373"/>
    <lineage>
        <taxon>Bacteria</taxon>
        <taxon>Pseudomonadati</taxon>
        <taxon>Pseudomonadota</taxon>
        <taxon>Gammaproteobacteria</taxon>
        <taxon>Enterobacterales</taxon>
        <taxon>Yersiniaceae</taxon>
        <taxon>Rouxiella</taxon>
    </lineage>
</organism>
<dbReference type="Pfam" id="PF11086">
    <property type="entry name" value="DUF2878"/>
    <property type="match status" value="1"/>
</dbReference>
<reference evidence="2" key="1">
    <citation type="submission" date="2020-11" db="EMBL/GenBank/DDBJ databases">
        <authorList>
            <person name="Lee S.D."/>
        </authorList>
    </citation>
    <scope>NUCLEOTIDE SEQUENCE</scope>
    <source>
        <strain evidence="2">SAP-2</strain>
    </source>
</reference>